<keyword evidence="10" id="KW-1185">Reference proteome</keyword>
<gene>
    <name evidence="7" type="primary">moaC</name>
    <name evidence="9" type="ORF">B0I00_0735</name>
</gene>
<dbReference type="AlphaFoldDB" id="A0A2N0I2X1"/>
<feature type="active site" evidence="7">
    <location>
        <position position="126"/>
    </location>
</feature>
<protein>
    <recommendedName>
        <fullName evidence="3 7">Cyclic pyranopterin monophosphate synthase</fullName>
        <ecNumber evidence="3 7">4.6.1.17</ecNumber>
    </recommendedName>
    <alternativeName>
        <fullName evidence="7">Molybdenum cofactor biosynthesis protein C</fullName>
    </alternativeName>
</protein>
<comment type="catalytic activity">
    <reaction evidence="1 7">
        <text>(8S)-3',8-cyclo-7,8-dihydroguanosine 5'-triphosphate = cyclic pyranopterin phosphate + diphosphate</text>
        <dbReference type="Rhea" id="RHEA:49580"/>
        <dbReference type="ChEBI" id="CHEBI:33019"/>
        <dbReference type="ChEBI" id="CHEBI:59648"/>
        <dbReference type="ChEBI" id="CHEBI:131766"/>
        <dbReference type="EC" id="4.6.1.17"/>
    </reaction>
</comment>
<comment type="subunit">
    <text evidence="7">Homohexamer; trimer of dimers.</text>
</comment>
<comment type="similarity">
    <text evidence="7">Belongs to the MoaC family.</text>
</comment>
<accession>A0A2N0I2X1</accession>
<dbReference type="Gene3D" id="3.30.70.640">
    <property type="entry name" value="Molybdopterin cofactor biosynthesis C (MoaC) domain"/>
    <property type="match status" value="1"/>
</dbReference>
<dbReference type="PANTHER" id="PTHR22960:SF29">
    <property type="entry name" value="CYCLIC PYRANOPTERIN MONOPHOSPHATE SYNTHASE"/>
    <property type="match status" value="1"/>
</dbReference>
<evidence type="ECO:0000256" key="3">
    <source>
        <dbReference type="ARBA" id="ARBA00012575"/>
    </source>
</evidence>
<dbReference type="CDD" id="cd01420">
    <property type="entry name" value="MoaC_PE"/>
    <property type="match status" value="1"/>
</dbReference>
<dbReference type="OrthoDB" id="9794429at2"/>
<evidence type="ECO:0000256" key="5">
    <source>
        <dbReference type="ARBA" id="ARBA00023239"/>
    </source>
</evidence>
<dbReference type="InterPro" id="IPR023045">
    <property type="entry name" value="MoaC"/>
</dbReference>
<dbReference type="HAMAP" id="MF_01224_B">
    <property type="entry name" value="MoaC_B"/>
    <property type="match status" value="1"/>
</dbReference>
<organism evidence="9 10">
    <name type="scientific">Novosphingobium kunmingense</name>
    <dbReference type="NCBI Taxonomy" id="1211806"/>
    <lineage>
        <taxon>Bacteria</taxon>
        <taxon>Pseudomonadati</taxon>
        <taxon>Pseudomonadota</taxon>
        <taxon>Alphaproteobacteria</taxon>
        <taxon>Sphingomonadales</taxon>
        <taxon>Sphingomonadaceae</taxon>
        <taxon>Novosphingobium</taxon>
    </lineage>
</organism>
<evidence type="ECO:0000256" key="7">
    <source>
        <dbReference type="HAMAP-Rule" id="MF_01224"/>
    </source>
</evidence>
<evidence type="ECO:0000313" key="9">
    <source>
        <dbReference type="EMBL" id="PKB25533.1"/>
    </source>
</evidence>
<feature type="binding site" evidence="7">
    <location>
        <begin position="75"/>
        <end position="77"/>
    </location>
    <ligand>
        <name>substrate</name>
    </ligand>
</feature>
<dbReference type="NCBIfam" id="NF006870">
    <property type="entry name" value="PRK09364.1"/>
    <property type="match status" value="1"/>
</dbReference>
<comment type="pathway">
    <text evidence="2 7">Cofactor biosynthesis; molybdopterin biosynthesis.</text>
</comment>
<evidence type="ECO:0000313" key="10">
    <source>
        <dbReference type="Proteomes" id="UP000232587"/>
    </source>
</evidence>
<dbReference type="UniPathway" id="UPA00344"/>
<dbReference type="InterPro" id="IPR002820">
    <property type="entry name" value="Mopterin_CF_biosynth-C_dom"/>
</dbReference>
<dbReference type="InterPro" id="IPR036522">
    <property type="entry name" value="MoaC_sf"/>
</dbReference>
<feature type="binding site" evidence="7">
    <location>
        <begin position="111"/>
        <end position="112"/>
    </location>
    <ligand>
        <name>substrate</name>
    </ligand>
</feature>
<comment type="function">
    <text evidence="6 7">Catalyzes the conversion of (8S)-3',8-cyclo-7,8-dihydroguanosine 5'-triphosphate to cyclic pyranopterin monophosphate (cPMP).</text>
</comment>
<dbReference type="InterPro" id="IPR047594">
    <property type="entry name" value="MoaC_bact/euk"/>
</dbReference>
<reference evidence="9 10" key="1">
    <citation type="submission" date="2017-11" db="EMBL/GenBank/DDBJ databases">
        <title>Genomic Encyclopedia of Type Strains, Phase III (KMG-III): the genomes of soil and plant-associated and newly described type strains.</title>
        <authorList>
            <person name="Whitman W."/>
        </authorList>
    </citation>
    <scope>NUCLEOTIDE SEQUENCE [LARGE SCALE GENOMIC DNA]</scope>
    <source>
        <strain evidence="9 10">CGMCC 1.12274</strain>
    </source>
</reference>
<evidence type="ECO:0000256" key="6">
    <source>
        <dbReference type="ARBA" id="ARBA00055087"/>
    </source>
</evidence>
<evidence type="ECO:0000256" key="1">
    <source>
        <dbReference type="ARBA" id="ARBA00001637"/>
    </source>
</evidence>
<dbReference type="InterPro" id="IPR050105">
    <property type="entry name" value="MoCo_biosynth_MoaA/MoaC"/>
</dbReference>
<keyword evidence="4 7" id="KW-0501">Molybdenum cofactor biosynthesis</keyword>
<dbReference type="RefSeq" id="WP_100865965.1">
    <property type="nucleotide sequence ID" value="NZ_PHUF01000002.1"/>
</dbReference>
<feature type="domain" description="Molybdopterin cofactor biosynthesis C (MoaC)" evidence="8">
    <location>
        <begin position="15"/>
        <end position="148"/>
    </location>
</feature>
<dbReference type="NCBIfam" id="TIGR00581">
    <property type="entry name" value="moaC"/>
    <property type="match status" value="1"/>
</dbReference>
<evidence type="ECO:0000256" key="2">
    <source>
        <dbReference type="ARBA" id="ARBA00005046"/>
    </source>
</evidence>
<comment type="caution">
    <text evidence="9">The sequence shown here is derived from an EMBL/GenBank/DDBJ whole genome shotgun (WGS) entry which is preliminary data.</text>
</comment>
<dbReference type="Proteomes" id="UP000232587">
    <property type="component" value="Unassembled WGS sequence"/>
</dbReference>
<sequence length="157" mass="16531">MAELTHLDAEGKARMVDIGGKPETRRVAIAEGRIAMSDAALAAIRDCTVLKGDVLAAARIAGIMAAKKTAELIPLCHPLALDSVTIDFDFDDRGLRAVSAATLTGRTGVEMEALTAVSVALLTIYDMVKAIDKGMIIGGIRLIQKRGGKSGTWRAVD</sequence>
<dbReference type="GO" id="GO:0061799">
    <property type="term" value="F:cyclic pyranopterin monophosphate synthase activity"/>
    <property type="evidence" value="ECO:0007669"/>
    <property type="project" value="UniProtKB-UniRule"/>
</dbReference>
<evidence type="ECO:0000256" key="4">
    <source>
        <dbReference type="ARBA" id="ARBA00023150"/>
    </source>
</evidence>
<dbReference type="EC" id="4.6.1.17" evidence="3 7"/>
<dbReference type="Pfam" id="PF01967">
    <property type="entry name" value="MoaC"/>
    <property type="match status" value="1"/>
</dbReference>
<dbReference type="SUPFAM" id="SSF55040">
    <property type="entry name" value="Molybdenum cofactor biosynthesis protein C, MoaC"/>
    <property type="match status" value="1"/>
</dbReference>
<evidence type="ECO:0000259" key="8">
    <source>
        <dbReference type="Pfam" id="PF01967"/>
    </source>
</evidence>
<keyword evidence="5 7" id="KW-0456">Lyase</keyword>
<dbReference type="PANTHER" id="PTHR22960">
    <property type="entry name" value="MOLYBDOPTERIN COFACTOR SYNTHESIS PROTEIN A"/>
    <property type="match status" value="1"/>
</dbReference>
<dbReference type="GO" id="GO:0006777">
    <property type="term" value="P:Mo-molybdopterin cofactor biosynthetic process"/>
    <property type="evidence" value="ECO:0007669"/>
    <property type="project" value="UniProtKB-UniRule"/>
</dbReference>
<name>A0A2N0I2X1_9SPHN</name>
<proteinExistence type="inferred from homology"/>
<dbReference type="EMBL" id="PHUF01000002">
    <property type="protein sequence ID" value="PKB25533.1"/>
    <property type="molecule type" value="Genomic_DNA"/>
</dbReference>